<dbReference type="Proteomes" id="UP000588586">
    <property type="component" value="Unassembled WGS sequence"/>
</dbReference>
<dbReference type="SUPFAM" id="SSF55846">
    <property type="entry name" value="N-acetylmuramoyl-L-alanine amidase-like"/>
    <property type="match status" value="1"/>
</dbReference>
<evidence type="ECO:0000256" key="2">
    <source>
        <dbReference type="SAM" id="MobiDB-lite"/>
    </source>
</evidence>
<dbReference type="RefSeq" id="WP_171243495.1">
    <property type="nucleotide sequence ID" value="NZ_JABEPQ010000002.1"/>
</dbReference>
<evidence type="ECO:0000259" key="3">
    <source>
        <dbReference type="SMART" id="SM00701"/>
    </source>
</evidence>
<dbReference type="InterPro" id="IPR007253">
    <property type="entry name" value="Cell_wall-bd_2"/>
</dbReference>
<name>A0A849HP50_9MICO</name>
<dbReference type="PANTHER" id="PTHR11022:SF41">
    <property type="entry name" value="PEPTIDOGLYCAN-RECOGNITION PROTEIN LC-RELATED"/>
    <property type="match status" value="1"/>
</dbReference>
<dbReference type="CDD" id="cd06583">
    <property type="entry name" value="PGRP"/>
    <property type="match status" value="1"/>
</dbReference>
<dbReference type="PANTHER" id="PTHR11022">
    <property type="entry name" value="PEPTIDOGLYCAN RECOGNITION PROTEIN"/>
    <property type="match status" value="1"/>
</dbReference>
<protein>
    <recommendedName>
        <fullName evidence="3">Peptidoglycan recognition protein family domain-containing protein</fullName>
    </recommendedName>
</protein>
<feature type="compositionally biased region" description="Polar residues" evidence="2">
    <location>
        <begin position="78"/>
        <end position="89"/>
    </location>
</feature>
<feature type="region of interest" description="Disordered" evidence="2">
    <location>
        <begin position="181"/>
        <end position="202"/>
    </location>
</feature>
<dbReference type="GO" id="GO:0008270">
    <property type="term" value="F:zinc ion binding"/>
    <property type="evidence" value="ECO:0007669"/>
    <property type="project" value="InterPro"/>
</dbReference>
<organism evidence="4 5">
    <name type="scientific">Knoellia koreensis</name>
    <dbReference type="NCBI Taxonomy" id="2730921"/>
    <lineage>
        <taxon>Bacteria</taxon>
        <taxon>Bacillati</taxon>
        <taxon>Actinomycetota</taxon>
        <taxon>Actinomycetes</taxon>
        <taxon>Micrococcales</taxon>
        <taxon>Intrasporangiaceae</taxon>
        <taxon>Knoellia</taxon>
    </lineage>
</organism>
<comment type="caution">
    <text evidence="4">The sequence shown here is derived from an EMBL/GenBank/DDBJ whole genome shotgun (WGS) entry which is preliminary data.</text>
</comment>
<dbReference type="Pfam" id="PF04122">
    <property type="entry name" value="CW_binding_2"/>
    <property type="match status" value="3"/>
</dbReference>
<feature type="compositionally biased region" description="Low complexity" evidence="2">
    <location>
        <begin position="189"/>
        <end position="202"/>
    </location>
</feature>
<feature type="domain" description="Peptidoglycan recognition protein family" evidence="3">
    <location>
        <begin position="204"/>
        <end position="351"/>
    </location>
</feature>
<dbReference type="InterPro" id="IPR015510">
    <property type="entry name" value="PGRP"/>
</dbReference>
<feature type="region of interest" description="Disordered" evidence="2">
    <location>
        <begin position="60"/>
        <end position="91"/>
    </location>
</feature>
<comment type="similarity">
    <text evidence="1">Belongs to the N-acetylmuramoyl-L-alanine amidase 2 family.</text>
</comment>
<dbReference type="SMART" id="SM00701">
    <property type="entry name" value="PGRP"/>
    <property type="match status" value="1"/>
</dbReference>
<dbReference type="InterPro" id="IPR036505">
    <property type="entry name" value="Amidase/PGRP_sf"/>
</dbReference>
<gene>
    <name evidence="4" type="ORF">HJG52_10255</name>
</gene>
<evidence type="ECO:0000313" key="4">
    <source>
        <dbReference type="EMBL" id="NNM46387.1"/>
    </source>
</evidence>
<evidence type="ECO:0000313" key="5">
    <source>
        <dbReference type="Proteomes" id="UP000588586"/>
    </source>
</evidence>
<dbReference type="Gene3D" id="3.40.50.12090">
    <property type="match status" value="1"/>
</dbReference>
<dbReference type="AlphaFoldDB" id="A0A849HP50"/>
<dbReference type="EMBL" id="JABEPQ010000002">
    <property type="protein sequence ID" value="NNM46387.1"/>
    <property type="molecule type" value="Genomic_DNA"/>
</dbReference>
<dbReference type="GO" id="GO:0009253">
    <property type="term" value="P:peptidoglycan catabolic process"/>
    <property type="evidence" value="ECO:0007669"/>
    <property type="project" value="InterPro"/>
</dbReference>
<dbReference type="GO" id="GO:0008745">
    <property type="term" value="F:N-acetylmuramoyl-L-alanine amidase activity"/>
    <property type="evidence" value="ECO:0007669"/>
    <property type="project" value="InterPro"/>
</dbReference>
<sequence>MRVLRLRAVFVLVLSSVLVVTGAVLSTRPPAAQAAPRPVPTQDLRVPLRAMSADDLRAATAGAVAPREGARTARVPGTSRSGVQSSAQQTGGGLRVIGVTWPAGELGPDRRVEYRTRDAGAWGAWTTMSTSDDHGPDPGSAEAKDERGGTDPYVVTSDAVQVRVLDASAQAPADVQLDVIDPSSAPADKPTSTAGSASGAGAKPTIYTRAQWGADESLRTGVPEYGTIKAGFVHHTVNANNYTASQVPAIIRGIYTFHTKSRGWSDIGYNFLVDRFGRTWEGRAGGVDQPVIGAHTGGFNSQLFGAAAIGTFNTATPPAAVVNAFSKLFAWKLSLAHVDPTATVTLDGMTRPISTVSGHRDADGAPNDTECPGNALEAKLPTIRADSRALMGAAFFNPRIDVTSWDYGQPVTTTVRANPDRTMNWTLQVRSVCSTAVLTTLRGTATKAAGLVASWNGTFGGALPPPGEYAVSVSASAGSGTANSVPPYTARVQINPPPDGGPPGYCPARIGGADRYDTAVQVARAANPQSQAVVLASGADAAMPDALVSAPLARAKGAAMLLTKPTSLPSVVTADLRARRVTTAYIVGGTGVISSAVEQQLRSLGVTSIDRVAGKNRYDTAAGVAARIGASPDVLVASGDIGSMSDGLVLSGPGSALKRPVLLVQATKVPTETRWALTRVGAKRTVVAGGTGVVSDAVVRALPSPRRVAGADRYATATAIGTWARGVMQAQDVVLSSGEATALVDTLSGGQLGRIMLYARRTVMPSATASWLDQAPGLRSVTVLGGTGAVNELVAGRAQQAVRS</sequence>
<proteinExistence type="inferred from homology"/>
<dbReference type="InterPro" id="IPR006619">
    <property type="entry name" value="PGRP_domain_met/bac"/>
</dbReference>
<reference evidence="4 5" key="1">
    <citation type="submission" date="2020-04" db="EMBL/GenBank/DDBJ databases">
        <title>Knoellia sp. isolate from air conditioner.</title>
        <authorList>
            <person name="Chea S."/>
            <person name="Kim D.-U."/>
        </authorList>
    </citation>
    <scope>NUCLEOTIDE SEQUENCE [LARGE SCALE GENOMIC DNA]</scope>
    <source>
        <strain evidence="4 5">DB2414S</strain>
    </source>
</reference>
<feature type="region of interest" description="Disordered" evidence="2">
    <location>
        <begin position="125"/>
        <end position="152"/>
    </location>
</feature>
<dbReference type="Pfam" id="PF01510">
    <property type="entry name" value="Amidase_2"/>
    <property type="match status" value="1"/>
</dbReference>
<evidence type="ECO:0000256" key="1">
    <source>
        <dbReference type="ARBA" id="ARBA00007553"/>
    </source>
</evidence>
<dbReference type="Gene3D" id="3.40.80.10">
    <property type="entry name" value="Peptidoglycan recognition protein-like"/>
    <property type="match status" value="1"/>
</dbReference>
<keyword evidence="5" id="KW-1185">Reference proteome</keyword>
<feature type="compositionally biased region" description="Basic and acidic residues" evidence="2">
    <location>
        <begin position="131"/>
        <end position="149"/>
    </location>
</feature>
<dbReference type="InterPro" id="IPR002502">
    <property type="entry name" value="Amidase_domain"/>
</dbReference>
<accession>A0A849HP50</accession>